<dbReference type="AlphaFoldDB" id="A0A6A6C719"/>
<proteinExistence type="predicted"/>
<dbReference type="PANTHER" id="PTHR48098">
    <property type="entry name" value="ENTEROCHELIN ESTERASE-RELATED"/>
    <property type="match status" value="1"/>
</dbReference>
<protein>
    <recommendedName>
        <fullName evidence="4">Carbohydrate esterase family 1 protein</fullName>
    </recommendedName>
</protein>
<evidence type="ECO:0000313" key="3">
    <source>
        <dbReference type="Proteomes" id="UP000799537"/>
    </source>
</evidence>
<keyword evidence="3" id="KW-1185">Reference proteome</keyword>
<name>A0A6A6C719_ZASCE</name>
<dbReference type="EMBL" id="ML993615">
    <property type="protein sequence ID" value="KAF2162048.1"/>
    <property type="molecule type" value="Genomic_DNA"/>
</dbReference>
<dbReference type="OrthoDB" id="184793at2759"/>
<feature type="signal peptide" evidence="1">
    <location>
        <begin position="1"/>
        <end position="22"/>
    </location>
</feature>
<evidence type="ECO:0000313" key="2">
    <source>
        <dbReference type="EMBL" id="KAF2162048.1"/>
    </source>
</evidence>
<dbReference type="InterPro" id="IPR000801">
    <property type="entry name" value="Esterase-like"/>
</dbReference>
<gene>
    <name evidence="2" type="ORF">M409DRAFT_69286</name>
</gene>
<evidence type="ECO:0000256" key="1">
    <source>
        <dbReference type="SAM" id="SignalP"/>
    </source>
</evidence>
<accession>A0A6A6C719</accession>
<dbReference type="Gene3D" id="3.40.50.1820">
    <property type="entry name" value="alpha/beta hydrolase"/>
    <property type="match status" value="1"/>
</dbReference>
<keyword evidence="1" id="KW-0732">Signal</keyword>
<dbReference type="InterPro" id="IPR050583">
    <property type="entry name" value="Mycobacterial_A85_antigen"/>
</dbReference>
<dbReference type="SUPFAM" id="SSF53474">
    <property type="entry name" value="alpha/beta-Hydrolases"/>
    <property type="match status" value="1"/>
</dbReference>
<sequence>MLGLQLSLALLSACCLFAAAFAHPQHGLKIHLSTADGLLNSSTTGRILVLFAPAGVDPLEDVDVATTPNYFYGQNVYDFDTGDTVTLTGGSRKRTSYGVWGYPNASLDDLPAGDYTVQAFLNQYEDVTRSDGSQVSLRFPCGDGQKSVAGPGSLVTLATNVTVSGDFQTIELTFEAVVPEDPLEGTEIGGCSQGNYPDTEILKRVKIRSEVLSKFWNRDMYVGANILLPFGYDANDTSKRYPVIYSQDHWTGGDPSFAGYYDADLIQQWASGIIPSTNGGEGRETPKLILVTLRHEAPYYDDSYAVNTANLGPYGDAINDELIPIIDKMFNTIAKPYARIQEGGSTGGWESAASVIFRPDLFGACFSSYPDSLDFHRHQDIPLYDAQNAYTRPNGSKIYSVRGDVDGVLTNLVTVEQENHWELTYGTSSRSGNQWDVWNAVFGAQGLNGYPLETWDKVSGEIYPEAVEYWKPMDLSNYITSHWDASTKNLGEILKNRIFISVGTWDDYFLNEGVAEFQKRVSEKGGPDWANVTYLEGQPHGGLYQNREIWNYLFFLESWITDHAPDGKTPLSENVTRPAARGNLWGDVIARGGRQAALARQAPPKLQSKPGWQGRSVVEGSVGRWDPGVQLEAQWIVQLAVVGRKRGYKEETRKSGVVKGRL</sequence>
<organism evidence="2 3">
    <name type="scientific">Zasmidium cellare ATCC 36951</name>
    <dbReference type="NCBI Taxonomy" id="1080233"/>
    <lineage>
        <taxon>Eukaryota</taxon>
        <taxon>Fungi</taxon>
        <taxon>Dikarya</taxon>
        <taxon>Ascomycota</taxon>
        <taxon>Pezizomycotina</taxon>
        <taxon>Dothideomycetes</taxon>
        <taxon>Dothideomycetidae</taxon>
        <taxon>Mycosphaerellales</taxon>
        <taxon>Mycosphaerellaceae</taxon>
        <taxon>Zasmidium</taxon>
    </lineage>
</organism>
<dbReference type="Pfam" id="PF00756">
    <property type="entry name" value="Esterase"/>
    <property type="match status" value="1"/>
</dbReference>
<dbReference type="Proteomes" id="UP000799537">
    <property type="component" value="Unassembled WGS sequence"/>
</dbReference>
<dbReference type="GeneID" id="54571491"/>
<reference evidence="2" key="1">
    <citation type="journal article" date="2020" name="Stud. Mycol.">
        <title>101 Dothideomycetes genomes: a test case for predicting lifestyles and emergence of pathogens.</title>
        <authorList>
            <person name="Haridas S."/>
            <person name="Albert R."/>
            <person name="Binder M."/>
            <person name="Bloem J."/>
            <person name="Labutti K."/>
            <person name="Salamov A."/>
            <person name="Andreopoulos B."/>
            <person name="Baker S."/>
            <person name="Barry K."/>
            <person name="Bills G."/>
            <person name="Bluhm B."/>
            <person name="Cannon C."/>
            <person name="Castanera R."/>
            <person name="Culley D."/>
            <person name="Daum C."/>
            <person name="Ezra D."/>
            <person name="Gonzalez J."/>
            <person name="Henrissat B."/>
            <person name="Kuo A."/>
            <person name="Liang C."/>
            <person name="Lipzen A."/>
            <person name="Lutzoni F."/>
            <person name="Magnuson J."/>
            <person name="Mondo S."/>
            <person name="Nolan M."/>
            <person name="Ohm R."/>
            <person name="Pangilinan J."/>
            <person name="Park H.-J."/>
            <person name="Ramirez L."/>
            <person name="Alfaro M."/>
            <person name="Sun H."/>
            <person name="Tritt A."/>
            <person name="Yoshinaga Y."/>
            <person name="Zwiers L.-H."/>
            <person name="Turgeon B."/>
            <person name="Goodwin S."/>
            <person name="Spatafora J."/>
            <person name="Crous P."/>
            <person name="Grigoriev I."/>
        </authorList>
    </citation>
    <scope>NUCLEOTIDE SEQUENCE</scope>
    <source>
        <strain evidence="2">ATCC 36951</strain>
    </source>
</reference>
<feature type="chain" id="PRO_5025619199" description="Carbohydrate esterase family 1 protein" evidence="1">
    <location>
        <begin position="23"/>
        <end position="662"/>
    </location>
</feature>
<evidence type="ECO:0008006" key="4">
    <source>
        <dbReference type="Google" id="ProtNLM"/>
    </source>
</evidence>
<dbReference type="RefSeq" id="XP_033662937.1">
    <property type="nucleotide sequence ID" value="XM_033818219.1"/>
</dbReference>
<dbReference type="PANTHER" id="PTHR48098:SF3">
    <property type="entry name" value="IRON(III) ENTEROBACTIN ESTERASE"/>
    <property type="match status" value="1"/>
</dbReference>
<dbReference type="InterPro" id="IPR029058">
    <property type="entry name" value="AB_hydrolase_fold"/>
</dbReference>